<proteinExistence type="predicted"/>
<reference evidence="2" key="1">
    <citation type="submission" date="2022-10" db="EMBL/GenBank/DDBJ databases">
        <title>Culturing micro-colonial fungi from biological soil crusts in the Mojave desert and describing Neophaeococcomyces mojavensis, and introducing the new genera and species Taxawa tesnikishii.</title>
        <authorList>
            <person name="Kurbessoian T."/>
            <person name="Stajich J.E."/>
        </authorList>
    </citation>
    <scope>NUCLEOTIDE SEQUENCE</scope>
    <source>
        <strain evidence="2">TK_1</strain>
    </source>
</reference>
<feature type="transmembrane region" description="Helical" evidence="1">
    <location>
        <begin position="158"/>
        <end position="181"/>
    </location>
</feature>
<dbReference type="EMBL" id="JAPDRL010000021">
    <property type="protein sequence ID" value="KAJ9666245.1"/>
    <property type="molecule type" value="Genomic_DNA"/>
</dbReference>
<comment type="caution">
    <text evidence="2">The sequence shown here is derived from an EMBL/GenBank/DDBJ whole genome shotgun (WGS) entry which is preliminary data.</text>
</comment>
<name>A0ABQ9NV33_9PEZI</name>
<keyword evidence="1" id="KW-0472">Membrane</keyword>
<evidence type="ECO:0000313" key="2">
    <source>
        <dbReference type="EMBL" id="KAJ9666245.1"/>
    </source>
</evidence>
<keyword evidence="3" id="KW-1185">Reference proteome</keyword>
<keyword evidence="1" id="KW-0812">Transmembrane</keyword>
<protein>
    <submittedName>
        <fullName evidence="2">Uncharacterized protein</fullName>
    </submittedName>
</protein>
<accession>A0ABQ9NV33</accession>
<sequence>MRLDESARRDDDAGRNQSNVHFSLYSWTEDTLPEFQSQPGGSVAIANCTLGYREVESMGSTKLEKWMNDTSLVFGRYNDDFMSLHRLGPRVVSEKLTTALNTLWQATYATLYLGGGLPSAQSELDSLAALKYPLNISNILPATAYVTELDGDVYVTNWGWIVLLLVASSVLQIAATTALILRYLTLAPNLLGYVSSQTRDNLYIPLVPGGSSMDGLERTRMLRHLPVRIGDVRG</sequence>
<gene>
    <name evidence="2" type="ORF">H2201_003679</name>
</gene>
<keyword evidence="1" id="KW-1133">Transmembrane helix</keyword>
<dbReference type="Proteomes" id="UP001172684">
    <property type="component" value="Unassembled WGS sequence"/>
</dbReference>
<evidence type="ECO:0000313" key="3">
    <source>
        <dbReference type="Proteomes" id="UP001172684"/>
    </source>
</evidence>
<organism evidence="2 3">
    <name type="scientific">Coniosporium apollinis</name>
    <dbReference type="NCBI Taxonomy" id="61459"/>
    <lineage>
        <taxon>Eukaryota</taxon>
        <taxon>Fungi</taxon>
        <taxon>Dikarya</taxon>
        <taxon>Ascomycota</taxon>
        <taxon>Pezizomycotina</taxon>
        <taxon>Dothideomycetes</taxon>
        <taxon>Dothideomycetes incertae sedis</taxon>
        <taxon>Coniosporium</taxon>
    </lineage>
</organism>
<evidence type="ECO:0000256" key="1">
    <source>
        <dbReference type="SAM" id="Phobius"/>
    </source>
</evidence>